<dbReference type="AlphaFoldDB" id="A0A3E3DZB7"/>
<dbReference type="SUPFAM" id="SSF53383">
    <property type="entry name" value="PLP-dependent transferases"/>
    <property type="match status" value="1"/>
</dbReference>
<dbReference type="PANTHER" id="PTHR48097:SF5">
    <property type="entry name" value="LOW SPECIFICITY L-THREONINE ALDOLASE"/>
    <property type="match status" value="1"/>
</dbReference>
<keyword evidence="3" id="KW-0663">Pyridoxal phosphate</keyword>
<dbReference type="EMBL" id="QUSM01000003">
    <property type="protein sequence ID" value="RGD74651.1"/>
    <property type="molecule type" value="Genomic_DNA"/>
</dbReference>
<dbReference type="PANTHER" id="PTHR48097">
    <property type="entry name" value="L-THREONINE ALDOLASE-RELATED"/>
    <property type="match status" value="1"/>
</dbReference>
<dbReference type="Gene3D" id="3.90.1150.10">
    <property type="entry name" value="Aspartate Aminotransferase, domain 1"/>
    <property type="match status" value="1"/>
</dbReference>
<organism evidence="5 6">
    <name type="scientific">Anaerofustis stercorihominis</name>
    <dbReference type="NCBI Taxonomy" id="214853"/>
    <lineage>
        <taxon>Bacteria</taxon>
        <taxon>Bacillati</taxon>
        <taxon>Bacillota</taxon>
        <taxon>Clostridia</taxon>
        <taxon>Eubacteriales</taxon>
        <taxon>Eubacteriaceae</taxon>
        <taxon>Anaerofustis</taxon>
    </lineage>
</organism>
<name>A0A3E3DZB7_9FIRM</name>
<evidence type="ECO:0000313" key="6">
    <source>
        <dbReference type="Proteomes" id="UP000261212"/>
    </source>
</evidence>
<evidence type="ECO:0000256" key="3">
    <source>
        <dbReference type="ARBA" id="ARBA00022898"/>
    </source>
</evidence>
<accession>A0A3E3DZB7</accession>
<sequence>MYSFTNDYSEGAHKNILAALIKTNFEQTSGYGTDHFCEEAVNIIKGLVGNEDSSVHFLAGGTGTNTAAISAFLRAHEGVIAPKSGHINVHESGAIEAVGHKIIQVEETNGKLTAGQVEEIAKAHYEDEEKEHTVKPKMVYISNPTEEGTIYYKDELIKLREVCDKYDMFLYVDGARLGSALTSVDNDLTLKDLGSLTDAFYIGGTKMGALFGEALVINNKDLNVDFRYHIKQNGGMLAKGRLIGVQFIELFKDNLYFEIGKHENKLANRLALGVGNLGYGFNSLSSTNQIFPILPNDILKVLSKKYSFALWEKLNDEQSVIRLCTSFATSEKMVDEFIKDLAKLTFAKEKLLKELEAQKANEQIVSEPEELEVKENESIQEVPVELKETLDEKDIEVAAKSEPKTEIQDETEVLPQEEKENNLDIAYEDEEVIPIQTQVIEETQSVILDEEITEPVNENISEVVQPKKAVVEEFIPMEEENPADSEKFERVADNEGDIFADVFKEEKNSEVFESVKNDVTFKKDDDLDIFSEFEFED</sequence>
<evidence type="ECO:0000256" key="1">
    <source>
        <dbReference type="ARBA" id="ARBA00001933"/>
    </source>
</evidence>
<reference evidence="5 6" key="1">
    <citation type="submission" date="2018-08" db="EMBL/GenBank/DDBJ databases">
        <title>A genome reference for cultivated species of the human gut microbiota.</title>
        <authorList>
            <person name="Zou Y."/>
            <person name="Xue W."/>
            <person name="Luo G."/>
        </authorList>
    </citation>
    <scope>NUCLEOTIDE SEQUENCE [LARGE SCALE GENOMIC DNA]</scope>
    <source>
        <strain evidence="5 6">AM25-6</strain>
    </source>
</reference>
<dbReference type="Gene3D" id="3.40.640.10">
    <property type="entry name" value="Type I PLP-dependent aspartate aminotransferase-like (Major domain)"/>
    <property type="match status" value="1"/>
</dbReference>
<dbReference type="GO" id="GO:0016829">
    <property type="term" value="F:lyase activity"/>
    <property type="evidence" value="ECO:0007669"/>
    <property type="project" value="InterPro"/>
</dbReference>
<dbReference type="GO" id="GO:0006520">
    <property type="term" value="P:amino acid metabolic process"/>
    <property type="evidence" value="ECO:0007669"/>
    <property type="project" value="InterPro"/>
</dbReference>
<keyword evidence="5" id="KW-0808">Transferase</keyword>
<dbReference type="InterPro" id="IPR015424">
    <property type="entry name" value="PyrdxlP-dep_Trfase"/>
</dbReference>
<dbReference type="RefSeq" id="WP_117532317.1">
    <property type="nucleotide sequence ID" value="NZ_QUSM01000003.1"/>
</dbReference>
<comment type="caution">
    <text evidence="5">The sequence shown here is derived from an EMBL/GenBank/DDBJ whole genome shotgun (WGS) entry which is preliminary data.</text>
</comment>
<dbReference type="Proteomes" id="UP000261212">
    <property type="component" value="Unassembled WGS sequence"/>
</dbReference>
<dbReference type="InterPro" id="IPR015421">
    <property type="entry name" value="PyrdxlP-dep_Trfase_major"/>
</dbReference>
<feature type="domain" description="Aromatic amino acid beta-eliminating lyase/threonine aldolase" evidence="4">
    <location>
        <begin position="18"/>
        <end position="290"/>
    </location>
</feature>
<evidence type="ECO:0000256" key="2">
    <source>
        <dbReference type="ARBA" id="ARBA00006966"/>
    </source>
</evidence>
<proteinExistence type="inferred from homology"/>
<dbReference type="GO" id="GO:0008483">
    <property type="term" value="F:transaminase activity"/>
    <property type="evidence" value="ECO:0007669"/>
    <property type="project" value="UniProtKB-KW"/>
</dbReference>
<evidence type="ECO:0000313" key="5">
    <source>
        <dbReference type="EMBL" id="RGD74651.1"/>
    </source>
</evidence>
<dbReference type="Pfam" id="PF01212">
    <property type="entry name" value="Beta_elim_lyase"/>
    <property type="match status" value="1"/>
</dbReference>
<protein>
    <submittedName>
        <fullName evidence="5">Aminotransferase class I/II-fold pyridoxal phosphate-dependent enzyme</fullName>
    </submittedName>
</protein>
<evidence type="ECO:0000259" key="4">
    <source>
        <dbReference type="Pfam" id="PF01212"/>
    </source>
</evidence>
<dbReference type="InterPro" id="IPR015422">
    <property type="entry name" value="PyrdxlP-dep_Trfase_small"/>
</dbReference>
<keyword evidence="5" id="KW-0032">Aminotransferase</keyword>
<gene>
    <name evidence="5" type="ORF">DW687_07800</name>
</gene>
<comment type="similarity">
    <text evidence="2">Belongs to the threonine aldolase family.</text>
</comment>
<dbReference type="InterPro" id="IPR001597">
    <property type="entry name" value="ArAA_b-elim_lyase/Thr_aldolase"/>
</dbReference>
<comment type="cofactor">
    <cofactor evidence="1">
        <name>pyridoxal 5'-phosphate</name>
        <dbReference type="ChEBI" id="CHEBI:597326"/>
    </cofactor>
</comment>